<gene>
    <name evidence="1" type="ORF">METZ01_LOCUS410473</name>
</gene>
<sequence>MPEKTIIMDTREIDRALSRIAHEIVERNHGTNNLALVGIRTRGVPLAEALQNKIKEFEGVEVPTGSVDIT</sequence>
<dbReference type="PANTHER" id="PTHR11608">
    <property type="entry name" value="BIFUNCTIONAL PROTEIN PYRR"/>
    <property type="match status" value="1"/>
</dbReference>
<reference evidence="1" key="1">
    <citation type="submission" date="2018-05" db="EMBL/GenBank/DDBJ databases">
        <authorList>
            <person name="Lanie J.A."/>
            <person name="Ng W.-L."/>
            <person name="Kazmierczak K.M."/>
            <person name="Andrzejewski T.M."/>
            <person name="Davidsen T.M."/>
            <person name="Wayne K.J."/>
            <person name="Tettelin H."/>
            <person name="Glass J.I."/>
            <person name="Rusch D."/>
            <person name="Podicherti R."/>
            <person name="Tsui H.-C.T."/>
            <person name="Winkler M.E."/>
        </authorList>
    </citation>
    <scope>NUCLEOTIDE SEQUENCE</scope>
</reference>
<dbReference type="Gene3D" id="3.40.50.2020">
    <property type="match status" value="1"/>
</dbReference>
<organism evidence="1">
    <name type="scientific">marine metagenome</name>
    <dbReference type="NCBI Taxonomy" id="408172"/>
    <lineage>
        <taxon>unclassified sequences</taxon>
        <taxon>metagenomes</taxon>
        <taxon>ecological metagenomes</taxon>
    </lineage>
</organism>
<feature type="non-terminal residue" evidence="1">
    <location>
        <position position="70"/>
    </location>
</feature>
<name>A0A382WG30_9ZZZZ</name>
<dbReference type="EMBL" id="UINC01159504">
    <property type="protein sequence ID" value="SVD57619.1"/>
    <property type="molecule type" value="Genomic_DNA"/>
</dbReference>
<evidence type="ECO:0008006" key="2">
    <source>
        <dbReference type="Google" id="ProtNLM"/>
    </source>
</evidence>
<accession>A0A382WG30</accession>
<dbReference type="AlphaFoldDB" id="A0A382WG30"/>
<dbReference type="InterPro" id="IPR029057">
    <property type="entry name" value="PRTase-like"/>
</dbReference>
<protein>
    <recommendedName>
        <fullName evidence="2">Phosphoribosyltransferase domain-containing protein</fullName>
    </recommendedName>
</protein>
<proteinExistence type="predicted"/>
<dbReference type="PANTHER" id="PTHR11608:SF0">
    <property type="entry name" value="BIFUNCTIONAL PROTEIN PYRR"/>
    <property type="match status" value="1"/>
</dbReference>
<dbReference type="InterPro" id="IPR050137">
    <property type="entry name" value="PyrR_bifunctional"/>
</dbReference>
<evidence type="ECO:0000313" key="1">
    <source>
        <dbReference type="EMBL" id="SVD57619.1"/>
    </source>
</evidence>
<dbReference type="SUPFAM" id="SSF53271">
    <property type="entry name" value="PRTase-like"/>
    <property type="match status" value="1"/>
</dbReference>